<dbReference type="AlphaFoldDB" id="A0AAJ7U3Q2"/>
<dbReference type="PANTHER" id="PTHR10704">
    <property type="entry name" value="CARBOHYDRATE SULFOTRANSFERASE"/>
    <property type="match status" value="1"/>
</dbReference>
<dbReference type="KEGG" id="pmrn:116953239"/>
<dbReference type="Gene3D" id="3.40.50.300">
    <property type="entry name" value="P-loop containing nucleotide triphosphate hydrolases"/>
    <property type="match status" value="1"/>
</dbReference>
<dbReference type="EC" id="2.8.2.-" evidence="1"/>
<keyword evidence="3" id="KW-1185">Reference proteome</keyword>
<protein>
    <recommendedName>
        <fullName evidence="1">Sulfotransferase</fullName>
        <ecNumber evidence="1">2.8.2.-</ecNumber>
    </recommendedName>
</protein>
<dbReference type="Proteomes" id="UP001318040">
    <property type="component" value="Chromosome 50"/>
</dbReference>
<accession>A0AAJ7U3Q2</accession>
<dbReference type="GO" id="GO:0001517">
    <property type="term" value="F:N-acetylglucosamine 6-O-sulfotransferase activity"/>
    <property type="evidence" value="ECO:0007669"/>
    <property type="project" value="TreeGrafter"/>
</dbReference>
<dbReference type="PANTHER" id="PTHR10704:SF4">
    <property type="entry name" value="CARBOHYDRATE SULFOTRANSFERASE 6"/>
    <property type="match status" value="1"/>
</dbReference>
<dbReference type="SUPFAM" id="SSF52540">
    <property type="entry name" value="P-loop containing nucleoside triphosphate hydrolases"/>
    <property type="match status" value="1"/>
</dbReference>
<dbReference type="GO" id="GO:0006044">
    <property type="term" value="P:N-acetylglucosamine metabolic process"/>
    <property type="evidence" value="ECO:0007669"/>
    <property type="project" value="TreeGrafter"/>
</dbReference>
<evidence type="ECO:0000313" key="3">
    <source>
        <dbReference type="Proteomes" id="UP001318040"/>
    </source>
</evidence>
<keyword evidence="1" id="KW-0808">Transferase</keyword>
<dbReference type="InterPro" id="IPR027417">
    <property type="entry name" value="P-loop_NTPase"/>
</dbReference>
<reference evidence="4" key="1">
    <citation type="submission" date="2025-08" db="UniProtKB">
        <authorList>
            <consortium name="RefSeq"/>
        </authorList>
    </citation>
    <scope>IDENTIFICATION</scope>
    <source>
        <tissue evidence="4">Sperm</tissue>
    </source>
</reference>
<organism evidence="3 4">
    <name type="scientific">Petromyzon marinus</name>
    <name type="common">Sea lamprey</name>
    <dbReference type="NCBI Taxonomy" id="7757"/>
    <lineage>
        <taxon>Eukaryota</taxon>
        <taxon>Metazoa</taxon>
        <taxon>Chordata</taxon>
        <taxon>Craniata</taxon>
        <taxon>Vertebrata</taxon>
        <taxon>Cyclostomata</taxon>
        <taxon>Hyperoartia</taxon>
        <taxon>Petromyzontiformes</taxon>
        <taxon>Petromyzontidae</taxon>
        <taxon>Petromyzon</taxon>
    </lineage>
</organism>
<dbReference type="RefSeq" id="XP_032829122.1">
    <property type="nucleotide sequence ID" value="XM_032973231.1"/>
</dbReference>
<name>A0AAJ7U3Q2_PETMA</name>
<sequence length="401" mass="44634">MARPHPHRLFLGTLALALTGIVSVFYHKPGQLHGGPWQALDAGDATSQPPRRTNTLILSSWRSGSSFLGQLFNQHPGVFYLMEPMKHIWTKFDKTGESALRGAARDLLRSLCACDETALQFYIDNPRRLNSLFMFHSSTALCSVPACPEEAAAVANNSAGIQCWLSCGGAPFEGIGRACEQRRHTVIKSVRFFDISSLRPLVADPAVRLRIIHLVRDPRAVLSSRRKLKGYSLAGDDQMVLGRPNVDQQSDSVEVMQRICRGMDDIGAAVAEDAARSVSGRRGEEGGSDALRGAYMAVRYEDLVSRPERTTRDMFRFAGIELPAAVSSWVRDMTQGQREGPGGFEVERLRSLAVARKWRWSMSFEDARAAQDACRDAMRRFRYREFASEGELRNASVDAFY</sequence>
<evidence type="ECO:0000259" key="2">
    <source>
        <dbReference type="Pfam" id="PF00685"/>
    </source>
</evidence>
<comment type="similarity">
    <text evidence="1">Belongs to the sulfotransferase 1 family.</text>
</comment>
<evidence type="ECO:0000313" key="4">
    <source>
        <dbReference type="RefSeq" id="XP_032829122.1"/>
    </source>
</evidence>
<feature type="domain" description="Sulfotransferase" evidence="2">
    <location>
        <begin position="53"/>
        <end position="381"/>
    </location>
</feature>
<dbReference type="GO" id="GO:0006790">
    <property type="term" value="P:sulfur compound metabolic process"/>
    <property type="evidence" value="ECO:0007669"/>
    <property type="project" value="TreeGrafter"/>
</dbReference>
<gene>
    <name evidence="4" type="primary">LOC116953239</name>
</gene>
<dbReference type="InterPro" id="IPR000863">
    <property type="entry name" value="Sulfotransferase_dom"/>
</dbReference>
<evidence type="ECO:0000256" key="1">
    <source>
        <dbReference type="RuleBase" id="RU361155"/>
    </source>
</evidence>
<proteinExistence type="inferred from homology"/>
<dbReference type="Pfam" id="PF00685">
    <property type="entry name" value="Sulfotransfer_1"/>
    <property type="match status" value="1"/>
</dbReference>
<dbReference type="InterPro" id="IPR051135">
    <property type="entry name" value="Gal/GlcNAc/GalNAc_ST"/>
</dbReference>